<dbReference type="PANTHER" id="PTHR39166:SF1">
    <property type="entry name" value="BLL1166 PROTEIN"/>
    <property type="match status" value="1"/>
</dbReference>
<comment type="caution">
    <text evidence="1">The sequence shown here is derived from an EMBL/GenBank/DDBJ whole genome shotgun (WGS) entry which is preliminary data.</text>
</comment>
<accession>A0A512NRE7</accession>
<dbReference type="OrthoDB" id="9805247at2"/>
<dbReference type="Proteomes" id="UP000321058">
    <property type="component" value="Unassembled WGS sequence"/>
</dbReference>
<dbReference type="InterPro" id="IPR009267">
    <property type="entry name" value="NTP_transf_6"/>
</dbReference>
<evidence type="ECO:0008006" key="3">
    <source>
        <dbReference type="Google" id="ProtNLM"/>
    </source>
</evidence>
<evidence type="ECO:0000313" key="2">
    <source>
        <dbReference type="Proteomes" id="UP000321058"/>
    </source>
</evidence>
<organism evidence="1 2">
    <name type="scientific">Reyranella soli</name>
    <dbReference type="NCBI Taxonomy" id="1230389"/>
    <lineage>
        <taxon>Bacteria</taxon>
        <taxon>Pseudomonadati</taxon>
        <taxon>Pseudomonadota</taxon>
        <taxon>Alphaproteobacteria</taxon>
        <taxon>Hyphomicrobiales</taxon>
        <taxon>Reyranellaceae</taxon>
        <taxon>Reyranella</taxon>
    </lineage>
</organism>
<gene>
    <name evidence="1" type="ORF">RSO01_86580</name>
</gene>
<name>A0A512NRE7_9HYPH</name>
<evidence type="ECO:0000313" key="1">
    <source>
        <dbReference type="EMBL" id="GEP61492.1"/>
    </source>
</evidence>
<protein>
    <recommendedName>
        <fullName evidence="3">Nitrate reductase</fullName>
    </recommendedName>
</protein>
<dbReference type="RefSeq" id="WP_147156789.1">
    <property type="nucleotide sequence ID" value="NZ_BKAJ01000228.1"/>
</dbReference>
<dbReference type="AlphaFoldDB" id="A0A512NRE7"/>
<dbReference type="PANTHER" id="PTHR39166">
    <property type="entry name" value="BLL1166 PROTEIN"/>
    <property type="match status" value="1"/>
</dbReference>
<keyword evidence="2" id="KW-1185">Reference proteome</keyword>
<proteinExistence type="predicted"/>
<dbReference type="Pfam" id="PF06042">
    <property type="entry name" value="NTP_transf_6"/>
    <property type="match status" value="1"/>
</dbReference>
<reference evidence="1 2" key="1">
    <citation type="submission" date="2019-07" db="EMBL/GenBank/DDBJ databases">
        <title>Whole genome shotgun sequence of Reyranella soli NBRC 108950.</title>
        <authorList>
            <person name="Hosoyama A."/>
            <person name="Uohara A."/>
            <person name="Ohji S."/>
            <person name="Ichikawa N."/>
        </authorList>
    </citation>
    <scope>NUCLEOTIDE SEQUENCE [LARGE SCALE GENOMIC DNA]</scope>
    <source>
        <strain evidence="1 2">NBRC 108950</strain>
    </source>
</reference>
<sequence length="184" mass="21043">MALKSDDIAAIVGRDPTALAQLRAARTLALPDWCIAAGFVRNRVWDHLHGISPPREPPDIDVLYYDAADLSKEREAAYEKRLGALLPGLDWQVRNQARMHVWKGLPQHRDTADAMIYWLETVTAVGVRLEADDSLTVIAPLGVDDLVNLRCRPTTFGRTRRDEYEVRIAAKRWRELWPKVRFFD</sequence>
<dbReference type="EMBL" id="BKAJ01000228">
    <property type="protein sequence ID" value="GEP61492.1"/>
    <property type="molecule type" value="Genomic_DNA"/>
</dbReference>